<evidence type="ECO:0000313" key="7">
    <source>
        <dbReference type="EMBL" id="URX65369.1"/>
    </source>
</evidence>
<organism evidence="7">
    <name type="scientific">Gymnema sylvestre</name>
    <name type="common">Gurmar</name>
    <name type="synonym">Periploca sylvestris</name>
    <dbReference type="NCBI Taxonomy" id="4068"/>
    <lineage>
        <taxon>Eukaryota</taxon>
        <taxon>Viridiplantae</taxon>
        <taxon>Streptophyta</taxon>
        <taxon>Embryophyta</taxon>
        <taxon>Tracheophyta</taxon>
        <taxon>Spermatophyta</taxon>
        <taxon>Magnoliopsida</taxon>
        <taxon>eudicotyledons</taxon>
        <taxon>Gunneridae</taxon>
        <taxon>Pentapetalae</taxon>
        <taxon>asterids</taxon>
        <taxon>lamiids</taxon>
        <taxon>Gentianales</taxon>
        <taxon>Apocynaceae</taxon>
        <taxon>Asclepiadoideae</taxon>
        <taxon>Marsdenieae</taxon>
        <taxon>Gymnema</taxon>
    </lineage>
</organism>
<dbReference type="PANTHER" id="PTHR10992">
    <property type="entry name" value="METHYLESTERASE FAMILY MEMBER"/>
    <property type="match status" value="1"/>
</dbReference>
<accession>A0AA49C1Y9</accession>
<comment type="similarity">
    <text evidence="2">Belongs to the AB hydrolase superfamily.</text>
</comment>
<evidence type="ECO:0000256" key="2">
    <source>
        <dbReference type="ARBA" id="ARBA00008645"/>
    </source>
</evidence>
<dbReference type="Gene3D" id="3.40.50.1820">
    <property type="entry name" value="alpha/beta hydrolase"/>
    <property type="match status" value="1"/>
</dbReference>
<protein>
    <submittedName>
        <fullName evidence="7">Polyneuridine-aldehyde esterase</fullName>
        <ecNumber evidence="7">3.1.1.78</ecNumber>
    </submittedName>
</protein>
<dbReference type="GO" id="GO:0050529">
    <property type="term" value="F:polyneuridine-aldehyde esterase activity"/>
    <property type="evidence" value="ECO:0007669"/>
    <property type="project" value="UniProtKB-EC"/>
</dbReference>
<sequence>MVVTADHQKHFVLVHGVGHGAWSWFKIKQLLEEAGHRVTAVDLAASGTNTNTRLEDLHTVHDYSKPLLKIMSSIIPADEKVVLVGHSYGGINMALAMDEYPEKVSVAVYVSALMPDAIHAPSYVLDEYLKWIPEGHMIDTQFLPYAGISEDQETSVLFGHKYISTKLYHKCSNEDIALAKMLVRPMSLFTENLSEIKPFPREGYGSVKRVYITCNEDKAVPLEFQQWLIENIGVAEVIEMKNADHNPMFSQPHELCRYLLEIAERYI</sequence>
<dbReference type="InterPro" id="IPR029058">
    <property type="entry name" value="AB_hydrolase_fold"/>
</dbReference>
<dbReference type="GO" id="GO:0080032">
    <property type="term" value="F:methyl jasmonate esterase activity"/>
    <property type="evidence" value="ECO:0007669"/>
    <property type="project" value="TreeGrafter"/>
</dbReference>
<keyword evidence="5 7" id="KW-0378">Hydrolase</keyword>
<dbReference type="InterPro" id="IPR000073">
    <property type="entry name" value="AB_hydrolase_1"/>
</dbReference>
<reference evidence="7" key="1">
    <citation type="submission" date="2020-08" db="EMBL/GenBank/DDBJ databases">
        <title>Flavonoid synthesis in Gymnema sylvestre.</title>
        <authorList>
            <person name="Kalariya K.A."/>
        </authorList>
    </citation>
    <scope>NUCLEOTIDE SEQUENCE</scope>
</reference>
<dbReference type="Pfam" id="PF12697">
    <property type="entry name" value="Abhydrolase_6"/>
    <property type="match status" value="1"/>
</dbReference>
<dbReference type="FunFam" id="3.40.50.1820:FF:000051">
    <property type="entry name" value="(S)-hydroxynitrile lyase"/>
    <property type="match status" value="1"/>
</dbReference>
<evidence type="ECO:0000256" key="4">
    <source>
        <dbReference type="ARBA" id="ARBA00022589"/>
    </source>
</evidence>
<proteinExistence type="evidence at transcript level"/>
<dbReference type="InterPro" id="IPR045889">
    <property type="entry name" value="MES/HNL"/>
</dbReference>
<dbReference type="GO" id="GO:0009696">
    <property type="term" value="P:salicylic acid metabolic process"/>
    <property type="evidence" value="ECO:0007669"/>
    <property type="project" value="TreeGrafter"/>
</dbReference>
<dbReference type="GO" id="GO:0080030">
    <property type="term" value="F:methyl indole-3-acetate esterase activity"/>
    <property type="evidence" value="ECO:0007669"/>
    <property type="project" value="TreeGrafter"/>
</dbReference>
<name>A0AA49C1Y9_GYMSY</name>
<feature type="domain" description="AB hydrolase-1" evidence="6">
    <location>
        <begin position="11"/>
        <end position="256"/>
    </location>
</feature>
<evidence type="ECO:0000256" key="5">
    <source>
        <dbReference type="ARBA" id="ARBA00022801"/>
    </source>
</evidence>
<dbReference type="AlphaFoldDB" id="A0AA49C1Y9"/>
<evidence type="ECO:0000256" key="1">
    <source>
        <dbReference type="ARBA" id="ARBA00004913"/>
    </source>
</evidence>
<evidence type="ECO:0000259" key="6">
    <source>
        <dbReference type="Pfam" id="PF12697"/>
    </source>
</evidence>
<keyword evidence="3" id="KW-0719">Serine esterase</keyword>
<dbReference type="PANTHER" id="PTHR10992:SF1083">
    <property type="entry name" value="METHYLESTERASE 1"/>
    <property type="match status" value="1"/>
</dbReference>
<dbReference type="EMBL" id="MT900552">
    <property type="protein sequence ID" value="URX65369.1"/>
    <property type="molecule type" value="mRNA"/>
</dbReference>
<evidence type="ECO:0000256" key="3">
    <source>
        <dbReference type="ARBA" id="ARBA00022487"/>
    </source>
</evidence>
<keyword evidence="4" id="KW-0017">Alkaloid metabolism</keyword>
<dbReference type="GO" id="GO:0080031">
    <property type="term" value="F:methyl salicylate esterase activity"/>
    <property type="evidence" value="ECO:0007669"/>
    <property type="project" value="TreeGrafter"/>
</dbReference>
<dbReference type="GO" id="GO:0009694">
    <property type="term" value="P:jasmonic acid metabolic process"/>
    <property type="evidence" value="ECO:0007669"/>
    <property type="project" value="TreeGrafter"/>
</dbReference>
<dbReference type="EC" id="3.1.1.78" evidence="7"/>
<comment type="pathway">
    <text evidence="1">Alkaloid biosynthesis.</text>
</comment>
<dbReference type="GO" id="GO:0009820">
    <property type="term" value="P:alkaloid metabolic process"/>
    <property type="evidence" value="ECO:0007669"/>
    <property type="project" value="UniProtKB-KW"/>
</dbReference>
<dbReference type="SUPFAM" id="SSF53474">
    <property type="entry name" value="alpha/beta-Hydrolases"/>
    <property type="match status" value="1"/>
</dbReference>